<dbReference type="AlphaFoldDB" id="A0A1F7XSG1"/>
<accession>A0A1F7XSG1</accession>
<dbReference type="SUPFAM" id="SSF51735">
    <property type="entry name" value="NAD(P)-binding Rossmann-fold domains"/>
    <property type="match status" value="1"/>
</dbReference>
<protein>
    <submittedName>
        <fullName evidence="1">Uncharacterized protein</fullName>
    </submittedName>
</protein>
<dbReference type="Gene3D" id="3.40.50.720">
    <property type="entry name" value="NAD(P)-binding Rossmann-like Domain"/>
    <property type="match status" value="1"/>
</dbReference>
<name>A0A1F7XSG1_9BACT</name>
<evidence type="ECO:0000313" key="1">
    <source>
        <dbReference type="EMBL" id="OGM17951.1"/>
    </source>
</evidence>
<organism evidence="1 2">
    <name type="scientific">Candidatus Woesebacteria bacterium RIFCSPHIGHO2_01_FULL_37_10</name>
    <dbReference type="NCBI Taxonomy" id="1802489"/>
    <lineage>
        <taxon>Bacteria</taxon>
        <taxon>Candidatus Woeseibacteriota</taxon>
    </lineage>
</organism>
<sequence length="148" mass="16500">MIYGYNGSGFTNSLIGKLLGSDKLIVDAKHVRQPMFIDDIAMVIKKLLYSNQNGIFHLAGPHLMTKYELLLKLKESLSVDCEVIPDSTHISCYKNVTVSTKKAEDLGIKFTTLNDALVQIEKEITCKRIKFINSKGNINVGIYGSNFV</sequence>
<proteinExistence type="predicted"/>
<reference evidence="1 2" key="1">
    <citation type="journal article" date="2016" name="Nat. Commun.">
        <title>Thousands of microbial genomes shed light on interconnected biogeochemical processes in an aquifer system.</title>
        <authorList>
            <person name="Anantharaman K."/>
            <person name="Brown C.T."/>
            <person name="Hug L.A."/>
            <person name="Sharon I."/>
            <person name="Castelle C.J."/>
            <person name="Probst A.J."/>
            <person name="Thomas B.C."/>
            <person name="Singh A."/>
            <person name="Wilkins M.J."/>
            <person name="Karaoz U."/>
            <person name="Brodie E.L."/>
            <person name="Williams K.H."/>
            <person name="Hubbard S.S."/>
            <person name="Banfield J.F."/>
        </authorList>
    </citation>
    <scope>NUCLEOTIDE SEQUENCE [LARGE SCALE GENOMIC DNA]</scope>
</reference>
<dbReference type="Proteomes" id="UP000178446">
    <property type="component" value="Unassembled WGS sequence"/>
</dbReference>
<gene>
    <name evidence="1" type="ORF">A2685_02545</name>
</gene>
<evidence type="ECO:0000313" key="2">
    <source>
        <dbReference type="Proteomes" id="UP000178446"/>
    </source>
</evidence>
<dbReference type="InterPro" id="IPR036291">
    <property type="entry name" value="NAD(P)-bd_dom_sf"/>
</dbReference>
<dbReference type="EMBL" id="MGGB01000063">
    <property type="protein sequence ID" value="OGM17951.1"/>
    <property type="molecule type" value="Genomic_DNA"/>
</dbReference>
<comment type="caution">
    <text evidence="1">The sequence shown here is derived from an EMBL/GenBank/DDBJ whole genome shotgun (WGS) entry which is preliminary data.</text>
</comment>